<evidence type="ECO:0000313" key="3">
    <source>
        <dbReference type="Proteomes" id="UP000322667"/>
    </source>
</evidence>
<accession>A0A5D2J5M5</accession>
<dbReference type="AlphaFoldDB" id="A0A5D2J5M5"/>
<dbReference type="Proteomes" id="UP000322667">
    <property type="component" value="Chromosome D10"/>
</dbReference>
<protein>
    <submittedName>
        <fullName evidence="2">Uncharacterized protein</fullName>
    </submittedName>
</protein>
<proteinExistence type="predicted"/>
<name>A0A5D2J5M5_GOSTO</name>
<organism evidence="2 3">
    <name type="scientific">Gossypium tomentosum</name>
    <name type="common">Hawaiian cotton</name>
    <name type="synonym">Gossypium sandvicense</name>
    <dbReference type="NCBI Taxonomy" id="34277"/>
    <lineage>
        <taxon>Eukaryota</taxon>
        <taxon>Viridiplantae</taxon>
        <taxon>Streptophyta</taxon>
        <taxon>Embryophyta</taxon>
        <taxon>Tracheophyta</taxon>
        <taxon>Spermatophyta</taxon>
        <taxon>Magnoliopsida</taxon>
        <taxon>eudicotyledons</taxon>
        <taxon>Gunneridae</taxon>
        <taxon>Pentapetalae</taxon>
        <taxon>rosids</taxon>
        <taxon>malvids</taxon>
        <taxon>Malvales</taxon>
        <taxon>Malvaceae</taxon>
        <taxon>Malvoideae</taxon>
        <taxon>Gossypium</taxon>
    </lineage>
</organism>
<keyword evidence="3" id="KW-1185">Reference proteome</keyword>
<evidence type="ECO:0000313" key="2">
    <source>
        <dbReference type="EMBL" id="TYH50177.1"/>
    </source>
</evidence>
<evidence type="ECO:0000256" key="1">
    <source>
        <dbReference type="SAM" id="MobiDB-lite"/>
    </source>
</evidence>
<feature type="region of interest" description="Disordered" evidence="1">
    <location>
        <begin position="1"/>
        <end position="27"/>
    </location>
</feature>
<sequence>MIKISGSFPRVGSPHRSKERKTVSLCRSNNRPLESPAFARSTPISLEEKKASSALLTGVRAYEGQLGRGAARVRHRAWWAREEACGAGAR</sequence>
<dbReference type="EMBL" id="CM017632">
    <property type="protein sequence ID" value="TYH50177.1"/>
    <property type="molecule type" value="Genomic_DNA"/>
</dbReference>
<gene>
    <name evidence="2" type="ORF">ES332_D10G187400v1</name>
</gene>
<reference evidence="2 3" key="1">
    <citation type="submission" date="2019-07" db="EMBL/GenBank/DDBJ databases">
        <title>WGS assembly of Gossypium tomentosum.</title>
        <authorList>
            <person name="Chen Z.J."/>
            <person name="Sreedasyam A."/>
            <person name="Ando A."/>
            <person name="Song Q."/>
            <person name="De L."/>
            <person name="Hulse-Kemp A."/>
            <person name="Ding M."/>
            <person name="Ye W."/>
            <person name="Kirkbride R."/>
            <person name="Jenkins J."/>
            <person name="Plott C."/>
            <person name="Lovell J."/>
            <person name="Lin Y.-M."/>
            <person name="Vaughn R."/>
            <person name="Liu B."/>
            <person name="Li W."/>
            <person name="Simpson S."/>
            <person name="Scheffler B."/>
            <person name="Saski C."/>
            <person name="Grover C."/>
            <person name="Hu G."/>
            <person name="Conover J."/>
            <person name="Carlson J."/>
            <person name="Shu S."/>
            <person name="Boston L."/>
            <person name="Williams M."/>
            <person name="Peterson D."/>
            <person name="Mcgee K."/>
            <person name="Jones D."/>
            <person name="Wendel J."/>
            <person name="Stelly D."/>
            <person name="Grimwood J."/>
            <person name="Schmutz J."/>
        </authorList>
    </citation>
    <scope>NUCLEOTIDE SEQUENCE [LARGE SCALE GENOMIC DNA]</scope>
    <source>
        <strain evidence="2">7179.01</strain>
    </source>
</reference>